<dbReference type="GeneID" id="18246254"/>
<keyword evidence="7 11" id="KW-0811">Translocation</keyword>
<evidence type="ECO:0000256" key="6">
    <source>
        <dbReference type="ARBA" id="ARBA00022927"/>
    </source>
</evidence>
<keyword evidence="2 11" id="KW-0813">Transport</keyword>
<keyword evidence="6 11" id="KW-0653">Protein transport</keyword>
<comment type="similarity">
    <text evidence="1 11">Belongs to the small Tim family.</text>
</comment>
<comment type="subcellular location">
    <subcellularLocation>
        <location evidence="11">Mitochondrion inner membrane</location>
        <topology evidence="11">Peripheral membrane protein</topology>
        <orientation evidence="11">Intermembrane side</orientation>
    </subcellularLocation>
</comment>
<evidence type="ECO:0000256" key="10">
    <source>
        <dbReference type="ARBA" id="ARBA00023157"/>
    </source>
</evidence>
<dbReference type="HOGENOM" id="CLU_162151_0_0_1"/>
<evidence type="ECO:0000256" key="1">
    <source>
        <dbReference type="ARBA" id="ARBA00006720"/>
    </source>
</evidence>
<dbReference type="InterPro" id="IPR004217">
    <property type="entry name" value="Tim10-like"/>
</dbReference>
<dbReference type="GO" id="GO:0045039">
    <property type="term" value="P:protein insertion into mitochondrial inner membrane"/>
    <property type="evidence" value="ECO:0007669"/>
    <property type="project" value="TreeGrafter"/>
</dbReference>
<gene>
    <name evidence="13" type="ORF">CANTEDRAFT_111182</name>
</gene>
<keyword evidence="8 11" id="KW-0496">Mitochondrion</keyword>
<evidence type="ECO:0000313" key="13">
    <source>
        <dbReference type="EMBL" id="EGV60159.1"/>
    </source>
</evidence>
<keyword evidence="10 11" id="KW-1015">Disulfide bond</keyword>
<dbReference type="OrthoDB" id="274922at2759"/>
<dbReference type="STRING" id="590646.G3BCH3"/>
<evidence type="ECO:0000313" key="14">
    <source>
        <dbReference type="Proteomes" id="UP000000707"/>
    </source>
</evidence>
<keyword evidence="3" id="KW-0479">Metal-binding</keyword>
<evidence type="ECO:0000256" key="2">
    <source>
        <dbReference type="ARBA" id="ARBA00022448"/>
    </source>
</evidence>
<keyword evidence="5" id="KW-0862">Zinc</keyword>
<dbReference type="Gene3D" id="1.10.287.810">
    <property type="entry name" value="Mitochondrial import inner membrane translocase subunit tim13 like domains"/>
    <property type="match status" value="1"/>
</dbReference>
<keyword evidence="9" id="KW-0472">Membrane</keyword>
<evidence type="ECO:0000256" key="4">
    <source>
        <dbReference type="ARBA" id="ARBA00022792"/>
    </source>
</evidence>
<reference evidence="13 14" key="1">
    <citation type="journal article" date="2011" name="Proc. Natl. Acad. Sci. U.S.A.">
        <title>Comparative genomics of xylose-fermenting fungi for enhanced biofuel production.</title>
        <authorList>
            <person name="Wohlbach D.J."/>
            <person name="Kuo A."/>
            <person name="Sato T.K."/>
            <person name="Potts K.M."/>
            <person name="Salamov A.A."/>
            <person name="LaButti K.M."/>
            <person name="Sun H."/>
            <person name="Clum A."/>
            <person name="Pangilinan J.L."/>
            <person name="Lindquist E.A."/>
            <person name="Lucas S."/>
            <person name="Lapidus A."/>
            <person name="Jin M."/>
            <person name="Gunawan C."/>
            <person name="Balan V."/>
            <person name="Dale B.E."/>
            <person name="Jeffries T.W."/>
            <person name="Zinkel R."/>
            <person name="Barry K.W."/>
            <person name="Grigoriev I.V."/>
            <person name="Gasch A.P."/>
        </authorList>
    </citation>
    <scope>NUCLEOTIDE SEQUENCE [LARGE SCALE GENOMIC DNA]</scope>
    <source>
        <strain evidence="14">ATCC 10573 / BCRC 21748 / CBS 615 / JCM 9827 / NBRC 10315 / NRRL Y-1498 / VKM Y-70</strain>
    </source>
</reference>
<keyword evidence="11" id="KW-0143">Chaperone</keyword>
<dbReference type="KEGG" id="cten:18246254"/>
<feature type="domain" description="Tim10-like" evidence="12">
    <location>
        <begin position="21"/>
        <end position="81"/>
    </location>
</feature>
<dbReference type="eggNOG" id="KOG3480">
    <property type="taxonomic scope" value="Eukaryota"/>
</dbReference>
<keyword evidence="4 11" id="KW-0999">Mitochondrion inner membrane</keyword>
<name>G3BCH3_CANTC</name>
<evidence type="ECO:0000256" key="3">
    <source>
        <dbReference type="ARBA" id="ARBA00022723"/>
    </source>
</evidence>
<dbReference type="SUPFAM" id="SSF144122">
    <property type="entry name" value="Tim10-like"/>
    <property type="match status" value="1"/>
</dbReference>
<comment type="domain">
    <text evidence="11">The twin CX3C motif contains 4 conserved Cys residues that form 2 disulfide bonds in the mitochondrial intermembrane space.</text>
</comment>
<sequence>MSLFLGGQAQFQNVDPEKIKLADIQFDAQNLMFKKLLSKCNTKCIAREYGEADLNTGEQSCVDRCAEKFFKTNRLMGETLQYNRQFNIQKMPDYQKVQSMLHQPKN</sequence>
<dbReference type="Proteomes" id="UP000000707">
    <property type="component" value="Unassembled WGS sequence"/>
</dbReference>
<dbReference type="GO" id="GO:0046872">
    <property type="term" value="F:metal ion binding"/>
    <property type="evidence" value="ECO:0007669"/>
    <property type="project" value="UniProtKB-KW"/>
</dbReference>
<dbReference type="AlphaFoldDB" id="G3BCH3"/>
<comment type="function">
    <text evidence="11">Mitochondrial intermembrane chaperone that participates in the import and insertion of some multi-pass transmembrane proteins into the mitochondrial inner membrane. Also required for the transfer of beta-barrel precursors from the TOM complex to the sorting and assembly machinery (SAM complex) of the outer membrane. Acts as a chaperone-like protein that protects the hydrophobic precursors from aggregation and guide them through the mitochondrial intermembrane space.</text>
</comment>
<accession>G3BCH3</accession>
<dbReference type="EMBL" id="GL996528">
    <property type="protein sequence ID" value="EGV60159.1"/>
    <property type="molecule type" value="Genomic_DNA"/>
</dbReference>
<dbReference type="GO" id="GO:0015031">
    <property type="term" value="P:protein transport"/>
    <property type="evidence" value="ECO:0007669"/>
    <property type="project" value="UniProtKB-KW"/>
</dbReference>
<evidence type="ECO:0000256" key="9">
    <source>
        <dbReference type="ARBA" id="ARBA00023136"/>
    </source>
</evidence>
<dbReference type="InterPro" id="IPR035427">
    <property type="entry name" value="Tim10-like_dom_sf"/>
</dbReference>
<keyword evidence="14" id="KW-1185">Reference proteome</keyword>
<dbReference type="PANTHER" id="PTHR11038:SF18">
    <property type="entry name" value="MITOCHONDRIAL IMPORT INNER MEMBRANE TRANSLOCASE SUBUNIT TIM12"/>
    <property type="match status" value="1"/>
</dbReference>
<evidence type="ECO:0000256" key="8">
    <source>
        <dbReference type="ARBA" id="ARBA00023128"/>
    </source>
</evidence>
<protein>
    <recommendedName>
        <fullName evidence="11">Mitochondrial import inner membrane translocase subunit</fullName>
    </recommendedName>
</protein>
<organism evidence="14">
    <name type="scientific">Candida tenuis (strain ATCC 10573 / BCRC 21748 / CBS 615 / JCM 9827 / NBRC 10315 / NRRL Y-1498 / VKM Y-70)</name>
    <name type="common">Yeast</name>
    <name type="synonym">Yamadazyma tenuis</name>
    <dbReference type="NCBI Taxonomy" id="590646"/>
    <lineage>
        <taxon>Eukaryota</taxon>
        <taxon>Fungi</taxon>
        <taxon>Dikarya</taxon>
        <taxon>Ascomycota</taxon>
        <taxon>Saccharomycotina</taxon>
        <taxon>Pichiomycetes</taxon>
        <taxon>Debaryomycetaceae</taxon>
        <taxon>Yamadazyma</taxon>
    </lineage>
</organism>
<evidence type="ECO:0000259" key="12">
    <source>
        <dbReference type="Pfam" id="PF02953"/>
    </source>
</evidence>
<dbReference type="GO" id="GO:0005743">
    <property type="term" value="C:mitochondrial inner membrane"/>
    <property type="evidence" value="ECO:0007669"/>
    <property type="project" value="UniProtKB-SubCell"/>
</dbReference>
<evidence type="ECO:0000256" key="11">
    <source>
        <dbReference type="RuleBase" id="RU367043"/>
    </source>
</evidence>
<dbReference type="Pfam" id="PF02953">
    <property type="entry name" value="zf-Tim10_DDP"/>
    <property type="match status" value="1"/>
</dbReference>
<evidence type="ECO:0000256" key="7">
    <source>
        <dbReference type="ARBA" id="ARBA00023010"/>
    </source>
</evidence>
<evidence type="ECO:0000256" key="5">
    <source>
        <dbReference type="ARBA" id="ARBA00022833"/>
    </source>
</evidence>
<dbReference type="PANTHER" id="PTHR11038">
    <property type="entry name" value="MITOCHONDRIAL IMPORT INNER MEMBRANE TRANSLOCASE SUBUNIT TIM10"/>
    <property type="match status" value="1"/>
</dbReference>
<comment type="subunit">
    <text evidence="11">Heterohexamer.</text>
</comment>
<proteinExistence type="inferred from homology"/>